<dbReference type="InterPro" id="IPR029000">
    <property type="entry name" value="Cyclophilin-like_dom_sf"/>
</dbReference>
<dbReference type="STRING" id="4081.K4DEH0"/>
<dbReference type="PANTHER" id="PTHR45843">
    <property type="entry name" value="PEPTIDYL-PROLYL CIS-TRANS ISOMERASE-LIKE 4"/>
    <property type="match status" value="1"/>
</dbReference>
<dbReference type="eggNOG" id="KOG0415">
    <property type="taxonomic scope" value="Eukaryota"/>
</dbReference>
<dbReference type="SUPFAM" id="SSF50891">
    <property type="entry name" value="Cyclophilin-like"/>
    <property type="match status" value="1"/>
</dbReference>
<name>K4DEH0_SOLLC</name>
<dbReference type="InParanoid" id="K4DEH0"/>
<keyword evidence="4" id="KW-1185">Reference proteome</keyword>
<sequence length="165" mass="18894">MPSNVQKLSEVMQDQIFHICLFQTVRKDLTTQTGDPTRTGLGGDSIYKFLYSNQAYFFDDEIHSDLKHSKRGTIAMASAGTREKKFFSSFISRYLADLISDASPERKPKDEIDDVRQEDDWIQEDEELGVHEEKEAHLREVLLESVGDIPDAEMKPLTMCSLFVI</sequence>
<dbReference type="HOGENOM" id="CLU_1613655_0_0_1"/>
<dbReference type="AlphaFoldDB" id="K4DEH0"/>
<dbReference type="GO" id="GO:0003723">
    <property type="term" value="F:RNA binding"/>
    <property type="evidence" value="ECO:0007669"/>
    <property type="project" value="UniProtKB-KW"/>
</dbReference>
<dbReference type="Pfam" id="PF00160">
    <property type="entry name" value="Pro_isomerase"/>
    <property type="match status" value="1"/>
</dbReference>
<dbReference type="EnsemblPlants" id="Solyc12g038150.1.1">
    <property type="protein sequence ID" value="Solyc12g038150.1.1"/>
    <property type="gene ID" value="Solyc12g038150.1"/>
</dbReference>
<dbReference type="Proteomes" id="UP000004994">
    <property type="component" value="Chromosome 12"/>
</dbReference>
<keyword evidence="1" id="KW-0694">RNA-binding</keyword>
<dbReference type="PhylomeDB" id="K4DEH0"/>
<dbReference type="Gramene" id="Solyc12g038150.1.1">
    <property type="protein sequence ID" value="Solyc12g038150.1.1"/>
    <property type="gene ID" value="Solyc12g038150.1"/>
</dbReference>
<evidence type="ECO:0000313" key="4">
    <source>
        <dbReference type="Proteomes" id="UP000004994"/>
    </source>
</evidence>
<evidence type="ECO:0000256" key="1">
    <source>
        <dbReference type="ARBA" id="ARBA00022884"/>
    </source>
</evidence>
<accession>K4DEH0</accession>
<proteinExistence type="predicted"/>
<dbReference type="SMR" id="K4DEH0"/>
<feature type="domain" description="PPIase cyclophilin-type" evidence="2">
    <location>
        <begin position="2"/>
        <end position="87"/>
    </location>
</feature>
<protein>
    <recommendedName>
        <fullName evidence="2">PPIase cyclophilin-type domain-containing protein</fullName>
    </recommendedName>
</protein>
<evidence type="ECO:0000313" key="3">
    <source>
        <dbReference type="EnsemblPlants" id="Solyc12g038150.1.1"/>
    </source>
</evidence>
<dbReference type="GO" id="GO:0003755">
    <property type="term" value="F:peptidyl-prolyl cis-trans isomerase activity"/>
    <property type="evidence" value="ECO:0007669"/>
    <property type="project" value="InterPro"/>
</dbReference>
<dbReference type="PANTHER" id="PTHR45843:SF2">
    <property type="entry name" value="PPIASE CYCLOPHILIN-TYPE DOMAIN-CONTAINING PROTEIN"/>
    <property type="match status" value="1"/>
</dbReference>
<reference evidence="3" key="2">
    <citation type="submission" date="2015-06" db="UniProtKB">
        <authorList>
            <consortium name="EnsemblPlants"/>
        </authorList>
    </citation>
    <scope>IDENTIFICATION</scope>
    <source>
        <strain evidence="3">cv. Heinz 1706</strain>
    </source>
</reference>
<evidence type="ECO:0000259" key="2">
    <source>
        <dbReference type="Pfam" id="PF00160"/>
    </source>
</evidence>
<organism evidence="3">
    <name type="scientific">Solanum lycopersicum</name>
    <name type="common">Tomato</name>
    <name type="synonym">Lycopersicon esculentum</name>
    <dbReference type="NCBI Taxonomy" id="4081"/>
    <lineage>
        <taxon>Eukaryota</taxon>
        <taxon>Viridiplantae</taxon>
        <taxon>Streptophyta</taxon>
        <taxon>Embryophyta</taxon>
        <taxon>Tracheophyta</taxon>
        <taxon>Spermatophyta</taxon>
        <taxon>Magnoliopsida</taxon>
        <taxon>eudicotyledons</taxon>
        <taxon>Gunneridae</taxon>
        <taxon>Pentapetalae</taxon>
        <taxon>asterids</taxon>
        <taxon>lamiids</taxon>
        <taxon>Solanales</taxon>
        <taxon>Solanaceae</taxon>
        <taxon>Solanoideae</taxon>
        <taxon>Solaneae</taxon>
        <taxon>Solanum</taxon>
        <taxon>Solanum subgen. Lycopersicon</taxon>
    </lineage>
</organism>
<dbReference type="PaxDb" id="4081-Solyc12g038150.1.1"/>
<reference evidence="3" key="1">
    <citation type="journal article" date="2012" name="Nature">
        <title>The tomato genome sequence provides insights into fleshy fruit evolution.</title>
        <authorList>
            <consortium name="Tomato Genome Consortium"/>
        </authorList>
    </citation>
    <scope>NUCLEOTIDE SEQUENCE [LARGE SCALE GENOMIC DNA]</scope>
    <source>
        <strain evidence="3">cv. Heinz 1706</strain>
    </source>
</reference>
<dbReference type="Gene3D" id="2.40.100.10">
    <property type="entry name" value="Cyclophilin-like"/>
    <property type="match status" value="1"/>
</dbReference>
<dbReference type="InterPro" id="IPR035542">
    <property type="entry name" value="CRIP"/>
</dbReference>
<dbReference type="InterPro" id="IPR002130">
    <property type="entry name" value="Cyclophilin-type_PPIase_dom"/>
</dbReference>